<protein>
    <submittedName>
        <fullName evidence="2">Uncharacterized protein</fullName>
    </submittedName>
</protein>
<keyword evidence="3" id="KW-1185">Reference proteome</keyword>
<dbReference type="AlphaFoldDB" id="A0A061D8H9"/>
<gene>
    <name evidence="2" type="ORF">BBBOND_0309190</name>
</gene>
<feature type="transmembrane region" description="Helical" evidence="1">
    <location>
        <begin position="6"/>
        <end position="30"/>
    </location>
</feature>
<dbReference type="VEuPathDB" id="PiroplasmaDB:BBBOND_0309190"/>
<keyword evidence="1" id="KW-1133">Transmembrane helix</keyword>
<name>A0A061D8H9_BABBI</name>
<keyword evidence="1" id="KW-0472">Membrane</keyword>
<evidence type="ECO:0000313" key="2">
    <source>
        <dbReference type="EMBL" id="CDR97016.1"/>
    </source>
</evidence>
<evidence type="ECO:0000256" key="1">
    <source>
        <dbReference type="SAM" id="Phobius"/>
    </source>
</evidence>
<dbReference type="Proteomes" id="UP000033188">
    <property type="component" value="Chromosome 3"/>
</dbReference>
<organism evidence="2 3">
    <name type="scientific">Babesia bigemina</name>
    <dbReference type="NCBI Taxonomy" id="5866"/>
    <lineage>
        <taxon>Eukaryota</taxon>
        <taxon>Sar</taxon>
        <taxon>Alveolata</taxon>
        <taxon>Apicomplexa</taxon>
        <taxon>Aconoidasida</taxon>
        <taxon>Piroplasmida</taxon>
        <taxon>Babesiidae</taxon>
        <taxon>Babesia</taxon>
    </lineage>
</organism>
<dbReference type="RefSeq" id="XP_012769202.1">
    <property type="nucleotide sequence ID" value="XM_012913748.1"/>
</dbReference>
<reference evidence="3" key="1">
    <citation type="journal article" date="2014" name="Nucleic Acids Res.">
        <title>The evolutionary dynamics of variant antigen genes in Babesia reveal a history of genomic innovation underlying host-parasite interaction.</title>
        <authorList>
            <person name="Jackson A.P."/>
            <person name="Otto T.D."/>
            <person name="Darby A."/>
            <person name="Ramaprasad A."/>
            <person name="Xia D."/>
            <person name="Echaide I.E."/>
            <person name="Farber M."/>
            <person name="Gahlot S."/>
            <person name="Gamble J."/>
            <person name="Gupta D."/>
            <person name="Gupta Y."/>
            <person name="Jackson L."/>
            <person name="Malandrin L."/>
            <person name="Malas T.B."/>
            <person name="Moussa E."/>
            <person name="Nair M."/>
            <person name="Reid A.J."/>
            <person name="Sanders M."/>
            <person name="Sharma J."/>
            <person name="Tracey A."/>
            <person name="Quail M.A."/>
            <person name="Weir W."/>
            <person name="Wastling J.M."/>
            <person name="Hall N."/>
            <person name="Willadsen P."/>
            <person name="Lingelbach K."/>
            <person name="Shiels B."/>
            <person name="Tait A."/>
            <person name="Berriman M."/>
            <person name="Allred D.R."/>
            <person name="Pain A."/>
        </authorList>
    </citation>
    <scope>NUCLEOTIDE SEQUENCE [LARGE SCALE GENOMIC DNA]</scope>
    <source>
        <strain evidence="3">Bond</strain>
    </source>
</reference>
<dbReference type="KEGG" id="bbig:BBBOND_0309190"/>
<keyword evidence="1" id="KW-0812">Transmembrane</keyword>
<evidence type="ECO:0000313" key="3">
    <source>
        <dbReference type="Proteomes" id="UP000033188"/>
    </source>
</evidence>
<dbReference type="EMBL" id="LK391709">
    <property type="protein sequence ID" value="CDR97016.1"/>
    <property type="molecule type" value="Genomic_DNA"/>
</dbReference>
<accession>A0A061D8H9</accession>
<sequence>MDFASASGVVFAVLAFILFTSLIGYAIYLYKTKSTAYLIPKEVYEWTGYTSACTGPGSKHLS</sequence>
<dbReference type="GeneID" id="24565557"/>
<proteinExistence type="predicted"/>